<accession>A0A0R1QDR9</accession>
<sequence>MVCAHNAKSSLVLKTMKPSIYFLSSNDSLRSQIAVGYAKKYLKDWDIKSGGVRSDAVEPLAIEVMAEDGIDISQQKSTKFTNDSLQGSDIVITLCGEARDKLAIPQDIRWLHWPFIDPDLVAGSKEEKLATYREVRDSIKQNIQKFATQK</sequence>
<dbReference type="PANTHER" id="PTHR43428">
    <property type="entry name" value="ARSENATE REDUCTASE"/>
    <property type="match status" value="1"/>
</dbReference>
<dbReference type="Pfam" id="PF01451">
    <property type="entry name" value="LMWPc"/>
    <property type="match status" value="1"/>
</dbReference>
<organism evidence="3 4">
    <name type="scientific">Companilactobacillus mindensis DSM 14500</name>
    <dbReference type="NCBI Taxonomy" id="1423770"/>
    <lineage>
        <taxon>Bacteria</taxon>
        <taxon>Bacillati</taxon>
        <taxon>Bacillota</taxon>
        <taxon>Bacilli</taxon>
        <taxon>Lactobacillales</taxon>
        <taxon>Lactobacillaceae</taxon>
        <taxon>Companilactobacillus</taxon>
    </lineage>
</organism>
<evidence type="ECO:0000256" key="1">
    <source>
        <dbReference type="ARBA" id="ARBA00022849"/>
    </source>
</evidence>
<dbReference type="STRING" id="1423770.FD29_GL001681"/>
<dbReference type="CDD" id="cd16345">
    <property type="entry name" value="LMWP_ArsC"/>
    <property type="match status" value="1"/>
</dbReference>
<comment type="caution">
    <text evidence="3">The sequence shown here is derived from an EMBL/GenBank/DDBJ whole genome shotgun (WGS) entry which is preliminary data.</text>
</comment>
<name>A0A0R1QDR9_9LACO</name>
<evidence type="ECO:0000313" key="4">
    <source>
        <dbReference type="Proteomes" id="UP000050872"/>
    </source>
</evidence>
<evidence type="ECO:0000259" key="2">
    <source>
        <dbReference type="SMART" id="SM00226"/>
    </source>
</evidence>
<dbReference type="GO" id="GO:0046685">
    <property type="term" value="P:response to arsenic-containing substance"/>
    <property type="evidence" value="ECO:0007669"/>
    <property type="project" value="UniProtKB-KW"/>
</dbReference>
<gene>
    <name evidence="3" type="ORF">FD29_GL001681</name>
</gene>
<dbReference type="InterPro" id="IPR023485">
    <property type="entry name" value="Ptyr_pPase"/>
</dbReference>
<protein>
    <submittedName>
        <fullName evidence="3">Arsenate reductase</fullName>
    </submittedName>
</protein>
<dbReference type="EMBL" id="AZEZ01000103">
    <property type="protein sequence ID" value="KRL42657.1"/>
    <property type="molecule type" value="Genomic_DNA"/>
</dbReference>
<feature type="domain" description="Phosphotyrosine protein phosphatase I" evidence="2">
    <location>
        <begin position="18"/>
        <end position="149"/>
    </location>
</feature>
<dbReference type="PANTHER" id="PTHR43428:SF1">
    <property type="entry name" value="ARSENATE REDUCTASE"/>
    <property type="match status" value="1"/>
</dbReference>
<dbReference type="SUPFAM" id="SSF52788">
    <property type="entry name" value="Phosphotyrosine protein phosphatases I"/>
    <property type="match status" value="1"/>
</dbReference>
<proteinExistence type="predicted"/>
<reference evidence="3 4" key="1">
    <citation type="journal article" date="2015" name="Genome Announc.">
        <title>Expanding the biotechnology potential of lactobacilli through comparative genomics of 213 strains and associated genera.</title>
        <authorList>
            <person name="Sun Z."/>
            <person name="Harris H.M."/>
            <person name="McCann A."/>
            <person name="Guo C."/>
            <person name="Argimon S."/>
            <person name="Zhang W."/>
            <person name="Yang X."/>
            <person name="Jeffery I.B."/>
            <person name="Cooney J.C."/>
            <person name="Kagawa T.F."/>
            <person name="Liu W."/>
            <person name="Song Y."/>
            <person name="Salvetti E."/>
            <person name="Wrobel A."/>
            <person name="Rasinkangas P."/>
            <person name="Parkhill J."/>
            <person name="Rea M.C."/>
            <person name="O'Sullivan O."/>
            <person name="Ritari J."/>
            <person name="Douillard F.P."/>
            <person name="Paul Ross R."/>
            <person name="Yang R."/>
            <person name="Briner A.E."/>
            <person name="Felis G.E."/>
            <person name="de Vos W.M."/>
            <person name="Barrangou R."/>
            <person name="Klaenhammer T.R."/>
            <person name="Caufield P.W."/>
            <person name="Cui Y."/>
            <person name="Zhang H."/>
            <person name="O'Toole P.W."/>
        </authorList>
    </citation>
    <scope>NUCLEOTIDE SEQUENCE [LARGE SCALE GENOMIC DNA]</scope>
    <source>
        <strain evidence="3 4">DSM 14500</strain>
    </source>
</reference>
<dbReference type="Proteomes" id="UP000050872">
    <property type="component" value="Unassembled WGS sequence"/>
</dbReference>
<dbReference type="Gene3D" id="3.40.50.2300">
    <property type="match status" value="1"/>
</dbReference>
<dbReference type="InterPro" id="IPR036196">
    <property type="entry name" value="Ptyr_pPase_sf"/>
</dbReference>
<keyword evidence="1" id="KW-0059">Arsenical resistance</keyword>
<dbReference type="SMART" id="SM00226">
    <property type="entry name" value="LMWPc"/>
    <property type="match status" value="1"/>
</dbReference>
<evidence type="ECO:0000313" key="3">
    <source>
        <dbReference type="EMBL" id="KRL42657.1"/>
    </source>
</evidence>
<keyword evidence="4" id="KW-1185">Reference proteome</keyword>
<dbReference type="AlphaFoldDB" id="A0A0R1QDR9"/>